<feature type="region of interest" description="Disordered" evidence="1">
    <location>
        <begin position="263"/>
        <end position="300"/>
    </location>
</feature>
<feature type="compositionally biased region" description="Low complexity" evidence="1">
    <location>
        <begin position="206"/>
        <end position="217"/>
    </location>
</feature>
<evidence type="ECO:0000313" key="4">
    <source>
        <dbReference type="Proteomes" id="UP000234323"/>
    </source>
</evidence>
<protein>
    <submittedName>
        <fullName evidence="2">MATA-HMG</fullName>
    </submittedName>
</protein>
<sequence length="359" mass="42528">MKEIKEAINYQEILKVTKNPPRKLNMELDKLLQDRYNNNSYTLYRRNELVLHKSEDCNGKIKNILDKKWKEEPEKIKEFFKILAVEGNRRFKRSRLLPSPQPSPQPQSLPQPQSQPHSPKKKLPLLLPRPPFPQPRVYYQPRSYEYYSQQLPLRGHYEQCIPTLPLYQPQLQPQQQPQSSPSLQLQPSSPQPYANYQPISYEDNQPQHSLSPPQLQSDHSDEYWKMHQLSDEFYSYRSQQLPLHYYEQSIPAVTLPLYQPQLQPQPQLQSSTSSPPELSLPQPYANYQPISYEDNQPQPLLLPSQLQTDESCCWQMYQSPDEFYYPQPLPLQQPEPLPDDEQYDQPQSPPYELYFNDFD</sequence>
<feature type="region of interest" description="Disordered" evidence="1">
    <location>
        <begin position="324"/>
        <end position="359"/>
    </location>
</feature>
<feature type="region of interest" description="Disordered" evidence="1">
    <location>
        <begin position="94"/>
        <end position="131"/>
    </location>
</feature>
<evidence type="ECO:0000313" key="2">
    <source>
        <dbReference type="EMBL" id="ANQ32681.1"/>
    </source>
</evidence>
<keyword evidence="4" id="KW-1185">Reference proteome</keyword>
<accession>A0A1B1EV50</accession>
<reference evidence="2" key="1">
    <citation type="submission" date="2015-06" db="EMBL/GenBank/DDBJ databases">
        <title>Evolution and Diversity of Sexually-Related Genes in an Arbuscular Mycorrhizal Fungi.</title>
        <authorList>
            <person name="Charron P."/>
            <person name="Marton T."/>
            <person name="Corradi N."/>
        </authorList>
    </citation>
    <scope>NUCLEOTIDE SEQUENCE</scope>
    <source>
        <strain evidence="2">A4</strain>
    </source>
</reference>
<name>A0A1B1EV50_9GLOM</name>
<dbReference type="VEuPathDB" id="FungiDB:FUN_017054"/>
<organism evidence="2">
    <name type="scientific">Rhizophagus irregularis</name>
    <dbReference type="NCBI Taxonomy" id="588596"/>
    <lineage>
        <taxon>Eukaryota</taxon>
        <taxon>Fungi</taxon>
        <taxon>Fungi incertae sedis</taxon>
        <taxon>Mucoromycota</taxon>
        <taxon>Glomeromycotina</taxon>
        <taxon>Glomeromycetes</taxon>
        <taxon>Glomerales</taxon>
        <taxon>Glomeraceae</taxon>
        <taxon>Rhizophagus</taxon>
    </lineage>
</organism>
<proteinExistence type="predicted"/>
<feature type="compositionally biased region" description="Low complexity" evidence="1">
    <location>
        <begin position="170"/>
        <end position="193"/>
    </location>
</feature>
<dbReference type="EMBL" id="LLXI01001330">
    <property type="protein sequence ID" value="PKY53111.1"/>
    <property type="molecule type" value="Genomic_DNA"/>
</dbReference>
<gene>
    <name evidence="2" type="primary">HMG180</name>
    <name evidence="3" type="ORF">RhiirA4_498329</name>
</gene>
<dbReference type="EMBL" id="KT212379">
    <property type="protein sequence ID" value="ANQ32681.1"/>
    <property type="molecule type" value="Genomic_DNA"/>
</dbReference>
<feature type="compositionally biased region" description="Low complexity" evidence="1">
    <location>
        <begin position="263"/>
        <end position="283"/>
    </location>
</feature>
<dbReference type="Proteomes" id="UP000234323">
    <property type="component" value="Unassembled WGS sequence"/>
</dbReference>
<dbReference type="VEuPathDB" id="FungiDB:RhiirFUN_022377"/>
<feature type="region of interest" description="Disordered" evidence="1">
    <location>
        <begin position="170"/>
        <end position="219"/>
    </location>
</feature>
<feature type="compositionally biased region" description="Pro residues" evidence="1">
    <location>
        <begin position="327"/>
        <end position="336"/>
    </location>
</feature>
<dbReference type="VEuPathDB" id="FungiDB:RhiirA1_465546"/>
<reference evidence="3 4" key="2">
    <citation type="submission" date="2015-10" db="EMBL/GenBank/DDBJ databases">
        <title>Genome analyses suggest a sexual origin of heterokaryosis in a supposedly ancient asexual fungus.</title>
        <authorList>
            <person name="Ropars J."/>
            <person name="Sedzielewska K."/>
            <person name="Noel J."/>
            <person name="Charron P."/>
            <person name="Farinelli L."/>
            <person name="Marton T."/>
            <person name="Kruger M."/>
            <person name="Pelin A."/>
            <person name="Brachmann A."/>
            <person name="Corradi N."/>
        </authorList>
    </citation>
    <scope>NUCLEOTIDE SEQUENCE [LARGE SCALE GENOMIC DNA]</scope>
    <source>
        <strain evidence="3 4">A4</strain>
    </source>
</reference>
<evidence type="ECO:0000313" key="3">
    <source>
        <dbReference type="EMBL" id="PKY53111.1"/>
    </source>
</evidence>
<feature type="compositionally biased region" description="Pro residues" evidence="1">
    <location>
        <begin position="99"/>
        <end position="109"/>
    </location>
</feature>
<evidence type="ECO:0000256" key="1">
    <source>
        <dbReference type="SAM" id="MobiDB-lite"/>
    </source>
</evidence>
<dbReference type="AlphaFoldDB" id="A0A1B1EV50"/>